<feature type="domain" description="TonB-dependent receptor plug" evidence="12">
    <location>
        <begin position="141"/>
        <end position="217"/>
    </location>
</feature>
<name>A0AAU9C9H9_9BACT</name>
<organism evidence="13 14">
    <name type="scientific">Fulvitalea axinellae</name>
    <dbReference type="NCBI Taxonomy" id="1182444"/>
    <lineage>
        <taxon>Bacteria</taxon>
        <taxon>Pseudomonadati</taxon>
        <taxon>Bacteroidota</taxon>
        <taxon>Cytophagia</taxon>
        <taxon>Cytophagales</taxon>
        <taxon>Persicobacteraceae</taxon>
        <taxon>Fulvitalea</taxon>
    </lineage>
</organism>
<reference evidence="13 14" key="1">
    <citation type="submission" date="2021-12" db="EMBL/GenBank/DDBJ databases">
        <title>Genome sequencing of bacteria with rrn-lacking chromosome and rrn-plasmid.</title>
        <authorList>
            <person name="Anda M."/>
            <person name="Iwasaki W."/>
        </authorList>
    </citation>
    <scope>NUCLEOTIDE SEQUENCE [LARGE SCALE GENOMIC DNA]</scope>
    <source>
        <strain evidence="13 14">DSM 100852</strain>
    </source>
</reference>
<evidence type="ECO:0000256" key="8">
    <source>
        <dbReference type="ARBA" id="ARBA00023170"/>
    </source>
</evidence>
<evidence type="ECO:0000256" key="9">
    <source>
        <dbReference type="ARBA" id="ARBA00023237"/>
    </source>
</evidence>
<evidence type="ECO:0000256" key="4">
    <source>
        <dbReference type="ARBA" id="ARBA00022692"/>
    </source>
</evidence>
<accession>A0AAU9C9H9</accession>
<dbReference type="Pfam" id="PF00593">
    <property type="entry name" value="TonB_dep_Rec_b-barrel"/>
    <property type="match status" value="1"/>
</dbReference>
<evidence type="ECO:0000256" key="1">
    <source>
        <dbReference type="ARBA" id="ARBA00004571"/>
    </source>
</evidence>
<dbReference type="Gene3D" id="2.40.170.20">
    <property type="entry name" value="TonB-dependent receptor, beta-barrel domain"/>
    <property type="match status" value="1"/>
</dbReference>
<dbReference type="InterPro" id="IPR039426">
    <property type="entry name" value="TonB-dep_rcpt-like"/>
</dbReference>
<dbReference type="GO" id="GO:0015344">
    <property type="term" value="F:siderophore uptake transmembrane transporter activity"/>
    <property type="evidence" value="ECO:0007669"/>
    <property type="project" value="TreeGrafter"/>
</dbReference>
<comment type="subcellular location">
    <subcellularLocation>
        <location evidence="1">Cell outer membrane</location>
        <topology evidence="1">Multi-pass membrane protein</topology>
    </subcellularLocation>
</comment>
<dbReference type="InterPro" id="IPR008969">
    <property type="entry name" value="CarboxyPept-like_regulatory"/>
</dbReference>
<keyword evidence="9" id="KW-0998">Cell outer membrane</keyword>
<evidence type="ECO:0000256" key="2">
    <source>
        <dbReference type="ARBA" id="ARBA00022448"/>
    </source>
</evidence>
<dbReference type="GO" id="GO:0044718">
    <property type="term" value="P:siderophore transmembrane transport"/>
    <property type="evidence" value="ECO:0007669"/>
    <property type="project" value="TreeGrafter"/>
</dbReference>
<dbReference type="EMBL" id="AP025314">
    <property type="protein sequence ID" value="BDD08796.1"/>
    <property type="molecule type" value="Genomic_DNA"/>
</dbReference>
<keyword evidence="5" id="KW-0732">Signal</keyword>
<sequence length="758" mass="84540">MRYPFFILLSVLFLFSQKSISQSYSIFQGVVIENGSGDKVEGAYVALQSLKKSTITNREGIFQFSIPANLDTLTVTVTHVAYKSKVLKVGLPFEGLLNIKLIPNETELKAVTVEAGVSERKTLSETKLSRERIKELAMGFGEADPLATLRGSPGVVTVGDLGGAWYVRGGHYSQNAVLWDGVPLINPQHLLGILSVFNPDAIESVSLRKDGFPVSIGGSLSSFLEVEGRSSPDKAWLEGGVGLLSSRLSFSGEKGDTQYSLGVRRSYYDAISKPYNSMYEDKEGFDPLPEYSFTDINGKVKHKWNERLTQELGFFLSYDDLDLKNENSISIDSKWGNAVLSNKFEYDFSEKERLTLLTGYSAYRLRADVDNGAELAGEQEIDLLTGKATYQNAGFLGMAIKAGAFATQYGFETEKGGKDNGDFNLRDFVSTDRLGEYGAFFSLGNSGSEPFFWNAGLRSVYYANDSFGSFHVLPRLLAGFGKKKYKLRLSYDETVQARHMVSLLGFSMPTDIWYPAQENLPPSVSRQLTLSGSYKLGFVDFDAGVFAKKQKNISDLRDGAQGLSADPTQNLAVGNAEAFGLEVQVKAELGKWRLEGNYTLSRAEYDIRELNDGKPFAPPHDIRHSANIQASWRFAKKWTANMFWYFSSGYLTTVPEGISIFQVGVPAHPKFVPVYGQRYNYRMPDSHRMDLSVQYVRRGEKGKSVWSFGIHNLYNRANPYFIFFGIDRPDDGHWSISKKTKSLLPLIPSVSYSFELYP</sequence>
<dbReference type="Gene3D" id="2.170.130.10">
    <property type="entry name" value="TonB-dependent receptor, plug domain"/>
    <property type="match status" value="1"/>
</dbReference>
<dbReference type="SUPFAM" id="SSF56935">
    <property type="entry name" value="Porins"/>
    <property type="match status" value="1"/>
</dbReference>
<evidence type="ECO:0000259" key="11">
    <source>
        <dbReference type="Pfam" id="PF00593"/>
    </source>
</evidence>
<keyword evidence="2" id="KW-0813">Transport</keyword>
<dbReference type="InterPro" id="IPR012910">
    <property type="entry name" value="Plug_dom"/>
</dbReference>
<dbReference type="RefSeq" id="WP_338394031.1">
    <property type="nucleotide sequence ID" value="NZ_AP025314.1"/>
</dbReference>
<evidence type="ECO:0000313" key="13">
    <source>
        <dbReference type="EMBL" id="BDD08796.1"/>
    </source>
</evidence>
<comment type="similarity">
    <text evidence="10">Belongs to the TonB-dependent receptor family.</text>
</comment>
<dbReference type="SUPFAM" id="SSF49464">
    <property type="entry name" value="Carboxypeptidase regulatory domain-like"/>
    <property type="match status" value="1"/>
</dbReference>
<feature type="domain" description="TonB-dependent receptor-like beta-barrel" evidence="11">
    <location>
        <begin position="253"/>
        <end position="713"/>
    </location>
</feature>
<dbReference type="InterPro" id="IPR037066">
    <property type="entry name" value="Plug_dom_sf"/>
</dbReference>
<keyword evidence="7 10" id="KW-0472">Membrane</keyword>
<evidence type="ECO:0000256" key="7">
    <source>
        <dbReference type="ARBA" id="ARBA00023136"/>
    </source>
</evidence>
<gene>
    <name evidence="13" type="ORF">FUAX_12280</name>
</gene>
<evidence type="ECO:0000256" key="6">
    <source>
        <dbReference type="ARBA" id="ARBA00023077"/>
    </source>
</evidence>
<dbReference type="InterPro" id="IPR036942">
    <property type="entry name" value="Beta-barrel_TonB_sf"/>
</dbReference>
<evidence type="ECO:0000256" key="3">
    <source>
        <dbReference type="ARBA" id="ARBA00022452"/>
    </source>
</evidence>
<protein>
    <submittedName>
        <fullName evidence="13">TonB-dependent receptor</fullName>
    </submittedName>
</protein>
<dbReference type="AlphaFoldDB" id="A0AAU9C9H9"/>
<dbReference type="Proteomes" id="UP001348817">
    <property type="component" value="Chromosome"/>
</dbReference>
<evidence type="ECO:0000259" key="12">
    <source>
        <dbReference type="Pfam" id="PF07715"/>
    </source>
</evidence>
<keyword evidence="4" id="KW-0812">Transmembrane</keyword>
<dbReference type="KEGG" id="fax:FUAX_12280"/>
<dbReference type="Gene3D" id="2.60.40.1120">
    <property type="entry name" value="Carboxypeptidase-like, regulatory domain"/>
    <property type="match status" value="1"/>
</dbReference>
<dbReference type="PANTHER" id="PTHR30069:SF29">
    <property type="entry name" value="HEMOGLOBIN AND HEMOGLOBIN-HAPTOGLOBIN-BINDING PROTEIN 1-RELATED"/>
    <property type="match status" value="1"/>
</dbReference>
<dbReference type="PANTHER" id="PTHR30069">
    <property type="entry name" value="TONB-DEPENDENT OUTER MEMBRANE RECEPTOR"/>
    <property type="match status" value="1"/>
</dbReference>
<dbReference type="GO" id="GO:0009279">
    <property type="term" value="C:cell outer membrane"/>
    <property type="evidence" value="ECO:0007669"/>
    <property type="project" value="UniProtKB-SubCell"/>
</dbReference>
<dbReference type="Pfam" id="PF07715">
    <property type="entry name" value="Plug"/>
    <property type="match status" value="1"/>
</dbReference>
<evidence type="ECO:0000256" key="5">
    <source>
        <dbReference type="ARBA" id="ARBA00022729"/>
    </source>
</evidence>
<keyword evidence="6 10" id="KW-0798">TonB box</keyword>
<dbReference type="InterPro" id="IPR000531">
    <property type="entry name" value="Beta-barrel_TonB"/>
</dbReference>
<keyword evidence="14" id="KW-1185">Reference proteome</keyword>
<keyword evidence="3" id="KW-1134">Transmembrane beta strand</keyword>
<keyword evidence="8 13" id="KW-0675">Receptor</keyword>
<evidence type="ECO:0000256" key="10">
    <source>
        <dbReference type="RuleBase" id="RU003357"/>
    </source>
</evidence>
<proteinExistence type="inferred from homology"/>
<evidence type="ECO:0000313" key="14">
    <source>
        <dbReference type="Proteomes" id="UP001348817"/>
    </source>
</evidence>
<dbReference type="Pfam" id="PF13715">
    <property type="entry name" value="CarbopepD_reg_2"/>
    <property type="match status" value="1"/>
</dbReference>